<accession>A0A3A1WHR9</accession>
<gene>
    <name evidence="2" type="ORF">D3218_15005</name>
</gene>
<evidence type="ECO:0000313" key="3">
    <source>
        <dbReference type="Proteomes" id="UP000265750"/>
    </source>
</evidence>
<evidence type="ECO:0000256" key="1">
    <source>
        <dbReference type="SAM" id="Phobius"/>
    </source>
</evidence>
<dbReference type="Pfam" id="PF09490">
    <property type="entry name" value="CbtA"/>
    <property type="match status" value="1"/>
</dbReference>
<keyword evidence="1" id="KW-0812">Transmembrane</keyword>
<keyword evidence="1" id="KW-1133">Transmembrane helix</keyword>
<feature type="transmembrane region" description="Helical" evidence="1">
    <location>
        <begin position="203"/>
        <end position="224"/>
    </location>
</feature>
<comment type="caution">
    <text evidence="2">The sequence shown here is derived from an EMBL/GenBank/DDBJ whole genome shotgun (WGS) entry which is preliminary data.</text>
</comment>
<evidence type="ECO:0000313" key="2">
    <source>
        <dbReference type="EMBL" id="RIX99085.1"/>
    </source>
</evidence>
<sequence length="237" mass="23512">MLARFFLAALLAGILAGVVVTPVQHLKTTPLILAAETYEGGGAAHDHAAFVPGLVSAAHAHGGGEHAEGGTAGRIGGTLLANVVIGAAFSLLLLAASLLVDRPLTAANGAIWGLAGFAVLTLAPALGLPPELPAMPAADLAARQAWWLATVAMAAGGLWLLVFRRGGLAILGGLAPLALPHLVGAPHPDDIASPVPATLAAEFAVASLFVSALFWTAAGALLGLGLDRARRGSAVAA</sequence>
<dbReference type="AlphaFoldDB" id="A0A3A1WHR9"/>
<feature type="transmembrane region" description="Helical" evidence="1">
    <location>
        <begin position="167"/>
        <end position="183"/>
    </location>
</feature>
<organism evidence="2 3">
    <name type="scientific">Aureimonas flava</name>
    <dbReference type="NCBI Taxonomy" id="2320271"/>
    <lineage>
        <taxon>Bacteria</taxon>
        <taxon>Pseudomonadati</taxon>
        <taxon>Pseudomonadota</taxon>
        <taxon>Alphaproteobacteria</taxon>
        <taxon>Hyphomicrobiales</taxon>
        <taxon>Aurantimonadaceae</taxon>
        <taxon>Aureimonas</taxon>
    </lineage>
</organism>
<dbReference type="NCBIfam" id="TIGR02458">
    <property type="entry name" value="CbtA"/>
    <property type="match status" value="1"/>
</dbReference>
<proteinExistence type="predicted"/>
<dbReference type="EMBL" id="QYRN01000008">
    <property type="protein sequence ID" value="RIX99085.1"/>
    <property type="molecule type" value="Genomic_DNA"/>
</dbReference>
<keyword evidence="3" id="KW-1185">Reference proteome</keyword>
<feature type="transmembrane region" description="Helical" evidence="1">
    <location>
        <begin position="107"/>
        <end position="125"/>
    </location>
</feature>
<protein>
    <submittedName>
        <fullName evidence="2">Cobalt transporter</fullName>
    </submittedName>
</protein>
<dbReference type="OrthoDB" id="9813640at2"/>
<dbReference type="Proteomes" id="UP000265750">
    <property type="component" value="Unassembled WGS sequence"/>
</dbReference>
<name>A0A3A1WHR9_9HYPH</name>
<dbReference type="InterPro" id="IPR012666">
    <property type="entry name" value="CbtA_put"/>
</dbReference>
<dbReference type="RefSeq" id="WP_119540910.1">
    <property type="nucleotide sequence ID" value="NZ_QYRN01000008.1"/>
</dbReference>
<feature type="transmembrane region" description="Helical" evidence="1">
    <location>
        <begin position="145"/>
        <end position="162"/>
    </location>
</feature>
<keyword evidence="1" id="KW-0472">Membrane</keyword>
<reference evidence="3" key="1">
    <citation type="submission" date="2018-09" db="EMBL/GenBank/DDBJ databases">
        <authorList>
            <person name="Tuo L."/>
        </authorList>
    </citation>
    <scope>NUCLEOTIDE SEQUENCE [LARGE SCALE GENOMIC DNA]</scope>
    <source>
        <strain evidence="3">M2BS4Y-1</strain>
    </source>
</reference>
<feature type="transmembrane region" description="Helical" evidence="1">
    <location>
        <begin position="79"/>
        <end position="100"/>
    </location>
</feature>